<accession>A0A2N3KRZ9</accession>
<dbReference type="GO" id="GO:0016787">
    <property type="term" value="F:hydrolase activity"/>
    <property type="evidence" value="ECO:0007669"/>
    <property type="project" value="UniProtKB-KW"/>
</dbReference>
<dbReference type="EMBL" id="NWTK01000009">
    <property type="protein sequence ID" value="PKR53334.1"/>
    <property type="molecule type" value="Genomic_DNA"/>
</dbReference>
<comment type="caution">
    <text evidence="2">The sequence shown here is derived from an EMBL/GenBank/DDBJ whole genome shotgun (WGS) entry which is preliminary data.</text>
</comment>
<name>A0A2N3KRZ9_9PROT</name>
<reference evidence="2 3" key="1">
    <citation type="submission" date="2017-09" db="EMBL/GenBank/DDBJ databases">
        <title>Biodiversity and function of Thalassospira species in the particle-attached aromatic-hydrocarbon-degrading consortia from the surface seawater of the South China Sea.</title>
        <authorList>
            <person name="Dong C."/>
            <person name="Liu R."/>
            <person name="Shao Z."/>
        </authorList>
    </citation>
    <scope>NUCLEOTIDE SEQUENCE [LARGE SCALE GENOMIC DNA]</scope>
    <source>
        <strain evidence="2 3">CSC1P2</strain>
    </source>
</reference>
<dbReference type="Proteomes" id="UP000233597">
    <property type="component" value="Unassembled WGS sequence"/>
</dbReference>
<evidence type="ECO:0000313" key="2">
    <source>
        <dbReference type="EMBL" id="PKR53334.1"/>
    </source>
</evidence>
<keyword evidence="2" id="KW-0378">Hydrolase</keyword>
<sequence length="256" mass="28267">MSKTAPAPAPILDKAAQQAHDVVFLPGMLADQRLWQRVVPLLEGGQGRSGGGIRPHFPDMHGYNSIEDMADAIAATFSSPVVLVGMSMGGYVALELVRRFPGLVSHMLLANTRSSGEDTTSRRRRELLARMMRQQKTFRGFNDDMLARALDVNHPDHRENVAILGDMANALGRDVFCAQQIAVARRRDYDADLPYIAIPCHVMWGEKDAIIPPHDQHDLAAKIPGATWQSVANAAHYVPLEAPDMFVDALWSLLQR</sequence>
<dbReference type="RefSeq" id="WP_101267834.1">
    <property type="nucleotide sequence ID" value="NZ_NWTK01000009.1"/>
</dbReference>
<gene>
    <name evidence="2" type="ORF">COO20_14650</name>
</gene>
<dbReference type="SUPFAM" id="SSF53474">
    <property type="entry name" value="alpha/beta-Hydrolases"/>
    <property type="match status" value="1"/>
</dbReference>
<evidence type="ECO:0000313" key="3">
    <source>
        <dbReference type="Proteomes" id="UP000233597"/>
    </source>
</evidence>
<dbReference type="InterPro" id="IPR050266">
    <property type="entry name" value="AB_hydrolase_sf"/>
</dbReference>
<dbReference type="InterPro" id="IPR029058">
    <property type="entry name" value="AB_hydrolase_fold"/>
</dbReference>
<dbReference type="PANTHER" id="PTHR43798">
    <property type="entry name" value="MONOACYLGLYCEROL LIPASE"/>
    <property type="match status" value="1"/>
</dbReference>
<feature type="domain" description="AB hydrolase-1" evidence="1">
    <location>
        <begin position="22"/>
        <end position="249"/>
    </location>
</feature>
<organism evidence="2 3">
    <name type="scientific">Thalassospira marina</name>
    <dbReference type="NCBI Taxonomy" id="2048283"/>
    <lineage>
        <taxon>Bacteria</taxon>
        <taxon>Pseudomonadati</taxon>
        <taxon>Pseudomonadota</taxon>
        <taxon>Alphaproteobacteria</taxon>
        <taxon>Rhodospirillales</taxon>
        <taxon>Thalassospiraceae</taxon>
        <taxon>Thalassospira</taxon>
    </lineage>
</organism>
<dbReference type="OrthoDB" id="5491135at2"/>
<protein>
    <submittedName>
        <fullName evidence="2">Alpha/beta hydrolase</fullName>
    </submittedName>
</protein>
<proteinExistence type="predicted"/>
<dbReference type="Gene3D" id="3.40.50.1820">
    <property type="entry name" value="alpha/beta hydrolase"/>
    <property type="match status" value="1"/>
</dbReference>
<evidence type="ECO:0000259" key="1">
    <source>
        <dbReference type="Pfam" id="PF12697"/>
    </source>
</evidence>
<dbReference type="AlphaFoldDB" id="A0A2N3KRZ9"/>
<dbReference type="Pfam" id="PF12697">
    <property type="entry name" value="Abhydrolase_6"/>
    <property type="match status" value="1"/>
</dbReference>
<dbReference type="InterPro" id="IPR000073">
    <property type="entry name" value="AB_hydrolase_1"/>
</dbReference>